<gene>
    <name evidence="1" type="ORF">F4820DRAFT_230336</name>
</gene>
<comment type="caution">
    <text evidence="1">The sequence shown here is derived from an EMBL/GenBank/DDBJ whole genome shotgun (WGS) entry which is preliminary data.</text>
</comment>
<dbReference type="EMBL" id="MU393451">
    <property type="protein sequence ID" value="KAI4867125.1"/>
    <property type="molecule type" value="Genomic_DNA"/>
</dbReference>
<reference evidence="1 2" key="1">
    <citation type="journal article" date="2022" name="New Phytol.">
        <title>Ecological generalism drives hyperdiversity of secondary metabolite gene clusters in xylarialean endophytes.</title>
        <authorList>
            <person name="Franco M.E.E."/>
            <person name="Wisecaver J.H."/>
            <person name="Arnold A.E."/>
            <person name="Ju Y.M."/>
            <person name="Slot J.C."/>
            <person name="Ahrendt S."/>
            <person name="Moore L.P."/>
            <person name="Eastman K.E."/>
            <person name="Scott K."/>
            <person name="Konkel Z."/>
            <person name="Mondo S.J."/>
            <person name="Kuo A."/>
            <person name="Hayes R.D."/>
            <person name="Haridas S."/>
            <person name="Andreopoulos B."/>
            <person name="Riley R."/>
            <person name="LaButti K."/>
            <person name="Pangilinan J."/>
            <person name="Lipzen A."/>
            <person name="Amirebrahimi M."/>
            <person name="Yan J."/>
            <person name="Adam C."/>
            <person name="Keymanesh K."/>
            <person name="Ng V."/>
            <person name="Louie K."/>
            <person name="Northen T."/>
            <person name="Drula E."/>
            <person name="Henrissat B."/>
            <person name="Hsieh H.M."/>
            <person name="Youens-Clark K."/>
            <person name="Lutzoni F."/>
            <person name="Miadlikowska J."/>
            <person name="Eastwood D.C."/>
            <person name="Hamelin R.C."/>
            <person name="Grigoriev I.V."/>
            <person name="U'Ren J.M."/>
        </authorList>
    </citation>
    <scope>NUCLEOTIDE SEQUENCE [LARGE SCALE GENOMIC DNA]</scope>
    <source>
        <strain evidence="1 2">CBS 119005</strain>
    </source>
</reference>
<accession>A0ACB9Z800</accession>
<dbReference type="Proteomes" id="UP001497700">
    <property type="component" value="Unassembled WGS sequence"/>
</dbReference>
<evidence type="ECO:0000313" key="1">
    <source>
        <dbReference type="EMBL" id="KAI4867125.1"/>
    </source>
</evidence>
<evidence type="ECO:0000313" key="2">
    <source>
        <dbReference type="Proteomes" id="UP001497700"/>
    </source>
</evidence>
<protein>
    <submittedName>
        <fullName evidence="1">Uncharacterized protein</fullName>
    </submittedName>
</protein>
<proteinExistence type="predicted"/>
<name>A0ACB9Z800_9PEZI</name>
<keyword evidence="2" id="KW-1185">Reference proteome</keyword>
<organism evidence="1 2">
    <name type="scientific">Hypoxylon rubiginosum</name>
    <dbReference type="NCBI Taxonomy" id="110542"/>
    <lineage>
        <taxon>Eukaryota</taxon>
        <taxon>Fungi</taxon>
        <taxon>Dikarya</taxon>
        <taxon>Ascomycota</taxon>
        <taxon>Pezizomycotina</taxon>
        <taxon>Sordariomycetes</taxon>
        <taxon>Xylariomycetidae</taxon>
        <taxon>Xylariales</taxon>
        <taxon>Hypoxylaceae</taxon>
        <taxon>Hypoxylon</taxon>
    </lineage>
</organism>
<sequence>MVFFFLVFFSQVFFLYIQLGPIIRGRVRAKARRTNRPGTWVTRRLRNDCIKYNDNSRYYMFQHWVIPSSSLLHCYSLALFQIIYIPSLINKFLTLGISCLSTYTRKVRTPLFSNLPNRYGTYVCSVFVALSLPQCPRTFQTITQP</sequence>